<reference evidence="2 3" key="1">
    <citation type="submission" date="2022-09" db="EMBL/GenBank/DDBJ databases">
        <title>Interaction between co-microsymbionts with complementary sets of symbiotic genes in legume-rhizobium systems.</title>
        <authorList>
            <person name="Safronova V."/>
            <person name="Sazanova A."/>
            <person name="Afonin A."/>
            <person name="Chirak E."/>
        </authorList>
    </citation>
    <scope>NUCLEOTIDE SEQUENCE [LARGE SCALE GENOMIC DNA]</scope>
    <source>
        <strain evidence="2 3">A18/4-1</strain>
    </source>
</reference>
<protein>
    <submittedName>
        <fullName evidence="2">DUF2214 family protein</fullName>
    </submittedName>
</protein>
<sequence>MDIGLILAIAHHLAVFTLVGIIAAEFALLRPGIAGTRLSQLAKIDGAYGGVATLVIIVGFTRVFFGGVEASYYLTNFAFWAKMAAFVVVGLLSIQPTLSLLRWRKRLASEPDFTPPAGEIAASRKFLHGEVAILVLIPIFAAAMARGYGVA</sequence>
<keyword evidence="3" id="KW-1185">Reference proteome</keyword>
<accession>A0ABY6CHT0</accession>
<dbReference type="Pfam" id="PF09980">
    <property type="entry name" value="DUF2214"/>
    <property type="match status" value="1"/>
</dbReference>
<feature type="transmembrane region" description="Helical" evidence="1">
    <location>
        <begin position="131"/>
        <end position="149"/>
    </location>
</feature>
<dbReference type="RefSeq" id="WP_262170879.1">
    <property type="nucleotide sequence ID" value="NZ_CP104965.1"/>
</dbReference>
<keyword evidence="1" id="KW-1133">Transmembrane helix</keyword>
<keyword evidence="1" id="KW-0812">Transmembrane</keyword>
<feature type="transmembrane region" description="Helical" evidence="1">
    <location>
        <begin position="6"/>
        <end position="29"/>
    </location>
</feature>
<feature type="transmembrane region" description="Helical" evidence="1">
    <location>
        <begin position="41"/>
        <end position="65"/>
    </location>
</feature>
<organism evidence="2 3">
    <name type="scientific">Devosia neptuniae</name>
    <dbReference type="NCBI Taxonomy" id="191302"/>
    <lineage>
        <taxon>Bacteria</taxon>
        <taxon>Pseudomonadati</taxon>
        <taxon>Pseudomonadota</taxon>
        <taxon>Alphaproteobacteria</taxon>
        <taxon>Hyphomicrobiales</taxon>
        <taxon>Devosiaceae</taxon>
        <taxon>Devosia</taxon>
    </lineage>
</organism>
<keyword evidence="1" id="KW-0472">Membrane</keyword>
<evidence type="ECO:0000313" key="3">
    <source>
        <dbReference type="Proteomes" id="UP001061862"/>
    </source>
</evidence>
<dbReference type="EMBL" id="CP104965">
    <property type="protein sequence ID" value="UXN71363.1"/>
    <property type="molecule type" value="Genomic_DNA"/>
</dbReference>
<dbReference type="InterPro" id="IPR018706">
    <property type="entry name" value="DUF2214_membrane"/>
</dbReference>
<feature type="transmembrane region" description="Helical" evidence="1">
    <location>
        <begin position="77"/>
        <end position="101"/>
    </location>
</feature>
<dbReference type="Proteomes" id="UP001061862">
    <property type="component" value="Chromosome"/>
</dbReference>
<proteinExistence type="predicted"/>
<gene>
    <name evidence="2" type="ORF">N8A98_09370</name>
</gene>
<evidence type="ECO:0000256" key="1">
    <source>
        <dbReference type="SAM" id="Phobius"/>
    </source>
</evidence>
<name>A0ABY6CHT0_9HYPH</name>
<evidence type="ECO:0000313" key="2">
    <source>
        <dbReference type="EMBL" id="UXN71363.1"/>
    </source>
</evidence>